<dbReference type="Gene3D" id="3.40.50.300">
    <property type="entry name" value="P-loop containing nucleotide triphosphate hydrolases"/>
    <property type="match status" value="2"/>
</dbReference>
<keyword evidence="13" id="KW-1278">Translocase</keyword>
<evidence type="ECO:0000256" key="20">
    <source>
        <dbReference type="ARBA" id="ARBA00050894"/>
    </source>
</evidence>
<dbReference type="Ensembl" id="ENSEAST00005029872.1">
    <property type="protein sequence ID" value="ENSEASP00005027508.1"/>
    <property type="gene ID" value="ENSEASG00005018662.1"/>
</dbReference>
<evidence type="ECO:0000259" key="26">
    <source>
        <dbReference type="PROSITE" id="PS50893"/>
    </source>
</evidence>
<reference evidence="27" key="1">
    <citation type="submission" date="2023-03" db="UniProtKB">
        <authorList>
            <consortium name="Ensembl"/>
        </authorList>
    </citation>
    <scope>IDENTIFICATION</scope>
</reference>
<keyword evidence="7" id="KW-1003">Cell membrane</keyword>
<keyword evidence="25" id="KW-0732">Signal</keyword>
<dbReference type="InterPro" id="IPR027417">
    <property type="entry name" value="P-loop_NTPase"/>
</dbReference>
<name>A0A8C4MLS0_EQUAS</name>
<keyword evidence="11" id="KW-0967">Endosome</keyword>
<evidence type="ECO:0000256" key="17">
    <source>
        <dbReference type="ARBA" id="ARBA00023136"/>
    </source>
</evidence>
<comment type="similarity">
    <text evidence="5">Belongs to the ABC transporter superfamily. ABCA family.</text>
</comment>
<gene>
    <name evidence="27" type="primary">ABCA5</name>
</gene>
<keyword evidence="15" id="KW-0333">Golgi apparatus</keyword>
<evidence type="ECO:0000256" key="14">
    <source>
        <dbReference type="ARBA" id="ARBA00022989"/>
    </source>
</evidence>
<evidence type="ECO:0000256" key="10">
    <source>
        <dbReference type="ARBA" id="ARBA00022741"/>
    </source>
</evidence>
<keyword evidence="10" id="KW-0547">Nucleotide-binding</keyword>
<keyword evidence="18" id="KW-0325">Glycoprotein</keyword>
<dbReference type="Pfam" id="PF12698">
    <property type="entry name" value="ABC2_membrane_3"/>
    <property type="match status" value="1"/>
</dbReference>
<comment type="catalytic activity">
    <reaction evidence="20">
        <text>cholesterol(in) + ATP + H2O = cholesterol(out) + ADP + phosphate + H(+)</text>
        <dbReference type="Rhea" id="RHEA:39051"/>
        <dbReference type="ChEBI" id="CHEBI:15377"/>
        <dbReference type="ChEBI" id="CHEBI:15378"/>
        <dbReference type="ChEBI" id="CHEBI:16113"/>
        <dbReference type="ChEBI" id="CHEBI:30616"/>
        <dbReference type="ChEBI" id="CHEBI:43474"/>
        <dbReference type="ChEBI" id="CHEBI:456216"/>
    </reaction>
    <physiologicalReaction direction="left-to-right" evidence="20">
        <dbReference type="Rhea" id="RHEA:39052"/>
    </physiologicalReaction>
</comment>
<feature type="transmembrane region" description="Helical" evidence="24">
    <location>
        <begin position="277"/>
        <end position="298"/>
    </location>
</feature>
<feature type="signal peptide" evidence="25">
    <location>
        <begin position="1"/>
        <end position="16"/>
    </location>
</feature>
<feature type="transmembrane region" description="Helical" evidence="24">
    <location>
        <begin position="208"/>
        <end position="229"/>
    </location>
</feature>
<feature type="transmembrane region" description="Helical" evidence="24">
    <location>
        <begin position="178"/>
        <end position="202"/>
    </location>
</feature>
<dbReference type="PROSITE" id="PS00211">
    <property type="entry name" value="ABC_TRANSPORTER_1"/>
    <property type="match status" value="1"/>
</dbReference>
<evidence type="ECO:0000256" key="1">
    <source>
        <dbReference type="ARBA" id="ARBA00004107"/>
    </source>
</evidence>
<evidence type="ECO:0000256" key="15">
    <source>
        <dbReference type="ARBA" id="ARBA00023034"/>
    </source>
</evidence>
<keyword evidence="12" id="KW-0067">ATP-binding</keyword>
<dbReference type="SMART" id="SM00382">
    <property type="entry name" value="AAA"/>
    <property type="match status" value="2"/>
</dbReference>
<keyword evidence="8 24" id="KW-0812">Transmembrane</keyword>
<comment type="function">
    <text evidence="21">Cholesterol efflux transporter in macrophages that is responsible for APOAI/high-density lipoproteins (HDL) formation at the plasma membrane under high cholesterol levels and participates in reverse cholesterol transport. May play a role in the processing of autolysosomes.</text>
</comment>
<evidence type="ECO:0000256" key="13">
    <source>
        <dbReference type="ARBA" id="ARBA00022967"/>
    </source>
</evidence>
<feature type="transmembrane region" description="Helical" evidence="24">
    <location>
        <begin position="951"/>
        <end position="979"/>
    </location>
</feature>
<evidence type="ECO:0000256" key="12">
    <source>
        <dbReference type="ARBA" id="ARBA00022840"/>
    </source>
</evidence>
<dbReference type="GO" id="GO:0005319">
    <property type="term" value="F:lipid transporter activity"/>
    <property type="evidence" value="ECO:0007669"/>
    <property type="project" value="TreeGrafter"/>
</dbReference>
<keyword evidence="6" id="KW-0813">Transport</keyword>
<dbReference type="InterPro" id="IPR003439">
    <property type="entry name" value="ABC_transporter-like_ATP-bd"/>
</dbReference>
<dbReference type="CDD" id="cd03263">
    <property type="entry name" value="ABC_subfamily_A"/>
    <property type="match status" value="2"/>
</dbReference>
<evidence type="ECO:0000256" key="2">
    <source>
        <dbReference type="ARBA" id="ARBA00004155"/>
    </source>
</evidence>
<dbReference type="GO" id="GO:0031902">
    <property type="term" value="C:late endosome membrane"/>
    <property type="evidence" value="ECO:0007669"/>
    <property type="project" value="UniProtKB-SubCell"/>
</dbReference>
<feature type="domain" description="ABC transporter" evidence="26">
    <location>
        <begin position="1026"/>
        <end position="1269"/>
    </location>
</feature>
<dbReference type="FunFam" id="3.40.50.300:FF:000335">
    <property type="entry name" value="ATP binding cassette subfamily A member 5"/>
    <property type="match status" value="1"/>
</dbReference>
<feature type="transmembrane region" description="Helical" evidence="24">
    <location>
        <begin position="102"/>
        <end position="123"/>
    </location>
</feature>
<feature type="transmembrane region" description="Helical" evidence="24">
    <location>
        <begin position="925"/>
        <end position="945"/>
    </location>
</feature>
<evidence type="ECO:0000256" key="21">
    <source>
        <dbReference type="ARBA" id="ARBA00057378"/>
    </source>
</evidence>
<keyword evidence="17 24" id="KW-0472">Membrane</keyword>
<dbReference type="GO" id="GO:0010874">
    <property type="term" value="P:regulation of cholesterol efflux"/>
    <property type="evidence" value="ECO:0007669"/>
    <property type="project" value="UniProtKB-ARBA"/>
</dbReference>
<dbReference type="GO" id="GO:0005886">
    <property type="term" value="C:plasma membrane"/>
    <property type="evidence" value="ECO:0007669"/>
    <property type="project" value="UniProtKB-SubCell"/>
</dbReference>
<evidence type="ECO:0000256" key="22">
    <source>
        <dbReference type="ARBA" id="ARBA00074079"/>
    </source>
</evidence>
<evidence type="ECO:0000256" key="23">
    <source>
        <dbReference type="ARBA" id="ARBA00082190"/>
    </source>
</evidence>
<evidence type="ECO:0000256" key="6">
    <source>
        <dbReference type="ARBA" id="ARBA00022448"/>
    </source>
</evidence>
<feature type="transmembrane region" description="Helical" evidence="24">
    <location>
        <begin position="892"/>
        <end position="913"/>
    </location>
</feature>
<evidence type="ECO:0000256" key="19">
    <source>
        <dbReference type="ARBA" id="ARBA00023228"/>
    </source>
</evidence>
<keyword evidence="19" id="KW-0458">Lysosome</keyword>
<feature type="transmembrane region" description="Helical" evidence="24">
    <location>
        <begin position="236"/>
        <end position="257"/>
    </location>
</feature>
<feature type="transmembrane region" description="Helical" evidence="24">
    <location>
        <begin position="866"/>
        <end position="886"/>
    </location>
</feature>
<dbReference type="PANTHER" id="PTHR19229:SF100">
    <property type="entry name" value="CHOLESTEROL TRANSPORTER ABCA5"/>
    <property type="match status" value="1"/>
</dbReference>
<evidence type="ECO:0000256" key="9">
    <source>
        <dbReference type="ARBA" id="ARBA00022737"/>
    </source>
</evidence>
<dbReference type="GO" id="GO:0005524">
    <property type="term" value="F:ATP binding"/>
    <property type="evidence" value="ECO:0007669"/>
    <property type="project" value="UniProtKB-KW"/>
</dbReference>
<dbReference type="GO" id="GO:0000139">
    <property type="term" value="C:Golgi membrane"/>
    <property type="evidence" value="ECO:0007669"/>
    <property type="project" value="UniProtKB-SubCell"/>
</dbReference>
<feature type="domain" description="ABC transporter" evidence="26">
    <location>
        <begin position="359"/>
        <end position="590"/>
    </location>
</feature>
<evidence type="ECO:0000256" key="11">
    <source>
        <dbReference type="ARBA" id="ARBA00022753"/>
    </source>
</evidence>
<dbReference type="InterPro" id="IPR026082">
    <property type="entry name" value="ABCA"/>
</dbReference>
<dbReference type="GO" id="GO:0043691">
    <property type="term" value="P:reverse cholesterol transport"/>
    <property type="evidence" value="ECO:0007669"/>
    <property type="project" value="UniProtKB-ARBA"/>
</dbReference>
<organism evidence="27">
    <name type="scientific">Equus asinus asinus</name>
    <dbReference type="NCBI Taxonomy" id="83772"/>
    <lineage>
        <taxon>Eukaryota</taxon>
        <taxon>Metazoa</taxon>
        <taxon>Chordata</taxon>
        <taxon>Craniata</taxon>
        <taxon>Vertebrata</taxon>
        <taxon>Euteleostomi</taxon>
        <taxon>Mammalia</taxon>
        <taxon>Eutheria</taxon>
        <taxon>Laurasiatheria</taxon>
        <taxon>Perissodactyla</taxon>
        <taxon>Equidae</taxon>
        <taxon>Equus</taxon>
    </lineage>
</organism>
<protein>
    <recommendedName>
        <fullName evidence="22">Cholesterol transporter ABCA5</fullName>
    </recommendedName>
    <alternativeName>
        <fullName evidence="23">ATP-binding cassette sub-family A member 5</fullName>
    </alternativeName>
</protein>
<evidence type="ECO:0000256" key="8">
    <source>
        <dbReference type="ARBA" id="ARBA00022692"/>
    </source>
</evidence>
<evidence type="ECO:0000256" key="4">
    <source>
        <dbReference type="ARBA" id="ARBA00004653"/>
    </source>
</evidence>
<proteinExistence type="inferred from homology"/>
<dbReference type="SUPFAM" id="SSF52540">
    <property type="entry name" value="P-loop containing nucleoside triphosphate hydrolases"/>
    <property type="match status" value="2"/>
</dbReference>
<evidence type="ECO:0000313" key="27">
    <source>
        <dbReference type="Ensembl" id="ENSEASP00005027508.1"/>
    </source>
</evidence>
<feature type="transmembrane region" description="Helical" evidence="24">
    <location>
        <begin position="143"/>
        <end position="166"/>
    </location>
</feature>
<evidence type="ECO:0000256" key="24">
    <source>
        <dbReference type="SAM" id="Phobius"/>
    </source>
</evidence>
<evidence type="ECO:0000256" key="3">
    <source>
        <dbReference type="ARBA" id="ARBA00004236"/>
    </source>
</evidence>
<dbReference type="InterPro" id="IPR003593">
    <property type="entry name" value="AAA+_ATPase"/>
</dbReference>
<evidence type="ECO:0000256" key="18">
    <source>
        <dbReference type="ARBA" id="ARBA00023180"/>
    </source>
</evidence>
<dbReference type="GO" id="GO:0016887">
    <property type="term" value="F:ATP hydrolysis activity"/>
    <property type="evidence" value="ECO:0007669"/>
    <property type="project" value="InterPro"/>
</dbReference>
<dbReference type="PROSITE" id="PS50893">
    <property type="entry name" value="ABC_TRANSPORTER_2"/>
    <property type="match status" value="2"/>
</dbReference>
<dbReference type="GO" id="GO:0140359">
    <property type="term" value="F:ABC-type transporter activity"/>
    <property type="evidence" value="ECO:0007669"/>
    <property type="project" value="InterPro"/>
</dbReference>
<evidence type="ECO:0000256" key="16">
    <source>
        <dbReference type="ARBA" id="ARBA00023055"/>
    </source>
</evidence>
<dbReference type="InterPro" id="IPR017871">
    <property type="entry name" value="ABC_transporter-like_CS"/>
</dbReference>
<dbReference type="Pfam" id="PF00005">
    <property type="entry name" value="ABC_tran"/>
    <property type="match status" value="2"/>
</dbReference>
<dbReference type="PANTHER" id="PTHR19229">
    <property type="entry name" value="ATP-BINDING CASSETTE TRANSPORTER SUBFAMILY A ABCA"/>
    <property type="match status" value="1"/>
</dbReference>
<sequence>FLFWLILISMMHPNKKYEEVPDIELNPLDKSILSNLILGYTPVTNITRNIMQTVSTDHLPDGIVSLYMYSICNRKPLRYFFTSVIMGETAVVEIDTFPRGVILIYLVIAFSPFGYFLAIHIVAEKEKKLKEFLKIMGLHDTAFWLSWVLLYTSLIFLMSLLMSVIATASSLFPQSSCIVIFLLFFLYGLSSVFFALMLTPLFKKSKHVGIVEFLVTVAFGFLGLLIVLLESFPKSLVWLLSPFCQCTFLIGIAQVMHLEDFNEGALFSNLTEGPYPLVIALTMLALNSIFYVLLAVYLDQVIPGEFGLRRSSLYFLKPSYWSKNKRNYKELSEGNVNGNISFSEIVEPVSSEFIGKEAIRISGIQKTYRKKGENVEALRNLSFDIYEGQITALLGHSGTGKSTLMNILCGLCPPSDGFASIYGHRVSEIDEMFEARKMIGICPQLDIHFDVLTVEENLSILASIKGIPANNVQKVLLDLDMQAIKDNQAKKLSGGQKRKLSLGIAVLGNPKILMLDEPTAGMDPCSRHIVWNLLKYRKSNRVTVFSTHFMDEADILADRKAVISQGMLKCVGSSIFLKSKWGIGYRLSMYIDRYCAMESLSSLVKQHIPGATLLQQNDQQLVYSLPFKDMDKFSGLFSDLDIHSNLGVISYGVSMTTLEDVFLKLEVEAEIDQADYSVFTQQPPEEEMDSKSFDEMEQSLLILSETKASRVSTMSLWKQQVYTIAKFHFLTLKRESKSVRSVDLISFFTNQDIMITMFNDSDYVSAAPHSAALNVMYSEKVRDYVFTAVFNSTMVYSLPVLMNIISNYYLYHSNVTESIQVWNTPFFQVSKLKKMCVCICTYTQLKLSGLLPSAYWIGQAIVDIPLFFLVLILMLGSLFAFHYGLYFYPVKFLSVFCLIGYVPSVILFTYITSFTFKKILNTKEFWSFIYSVVSYILCYFTPTFHKPQISYWYILLFFSLCNAWISYYLNLKICYVYLFRTLSTKSKSRKFPEPPNNEDEDEDVKAERLKVKELMSCQCCEEKPAIMVNNLHKEYDDRKDFLLTRKVKKVATKYVSFCVKKGEILGLLGPNGAGKSTIINILVGDIEPTSGQVFLRDYSSDPAEDDDSIKYMGYCPQINPLWPDITLQEHFEIYGAVKGMSADDMKEVIYRITNALDLKEHLQKTIKKLPAGIKRKLCFALSMLGNPQVTLLDEPSTGMDPKAKQHMWRAIRTAFKNKKRSAILTTHYMEEAEAVCDRVAIMVSGQLRCIGTVQHLKSKFGKGYFLEIKLKDWIENLEVDRLQREIQYIFPNASHNCDIEYYNSCGTLNSTLWWERTQEDRVVF</sequence>
<evidence type="ECO:0000256" key="25">
    <source>
        <dbReference type="SAM" id="SignalP"/>
    </source>
</evidence>
<dbReference type="GO" id="GO:0005765">
    <property type="term" value="C:lysosomal membrane"/>
    <property type="evidence" value="ECO:0007669"/>
    <property type="project" value="UniProtKB-SubCell"/>
</dbReference>
<keyword evidence="14 24" id="KW-1133">Transmembrane helix</keyword>
<keyword evidence="9" id="KW-0677">Repeat</keyword>
<dbReference type="FunFam" id="3.40.50.300:FF:000729">
    <property type="entry name" value="ATP-binding cassette, sub-family A (ABC1), member 5"/>
    <property type="match status" value="1"/>
</dbReference>
<evidence type="ECO:0000256" key="5">
    <source>
        <dbReference type="ARBA" id="ARBA00008869"/>
    </source>
</evidence>
<feature type="chain" id="PRO_5034130453" description="Cholesterol transporter ABCA5" evidence="25">
    <location>
        <begin position="17"/>
        <end position="1324"/>
    </location>
</feature>
<keyword evidence="16" id="KW-0445">Lipid transport</keyword>
<dbReference type="InterPro" id="IPR013525">
    <property type="entry name" value="ABC2_TM"/>
</dbReference>
<evidence type="ECO:0000256" key="7">
    <source>
        <dbReference type="ARBA" id="ARBA00022475"/>
    </source>
</evidence>
<accession>A0A8C4MLS0</accession>
<comment type="subcellular location">
    <subcellularLocation>
        <location evidence="3">Cell membrane</location>
    </subcellularLocation>
    <subcellularLocation>
        <location evidence="4">Golgi apparatus membrane</location>
        <topology evidence="4">Multi-pass membrane protein</topology>
    </subcellularLocation>
    <subcellularLocation>
        <location evidence="1">Late endosome membrane</location>
        <topology evidence="1">Multi-pass membrane protein</topology>
    </subcellularLocation>
    <subcellularLocation>
        <location evidence="2">Lysosome membrane</location>
        <topology evidence="2">Multi-pass membrane protein</topology>
    </subcellularLocation>
</comment>